<keyword evidence="3 5" id="KW-1133">Transmembrane helix</keyword>
<protein>
    <submittedName>
        <fullName evidence="6">Uncharacterized protein</fullName>
    </submittedName>
</protein>
<evidence type="ECO:0000256" key="3">
    <source>
        <dbReference type="ARBA" id="ARBA00022989"/>
    </source>
</evidence>
<dbReference type="AlphaFoldDB" id="A0A3B1CYB3"/>
<evidence type="ECO:0000313" key="6">
    <source>
        <dbReference type="EMBL" id="VAX24285.1"/>
    </source>
</evidence>
<sequence>MTKEDKAKEKSAQINNALGVFILFFGIVILIATTHTSTYIGEMTNLVAGLILCTIGAGMIIKSWLTIKKLKTNNQD</sequence>
<evidence type="ECO:0000256" key="5">
    <source>
        <dbReference type="SAM" id="Phobius"/>
    </source>
</evidence>
<keyword evidence="1" id="KW-1003">Cell membrane</keyword>
<dbReference type="EMBL" id="UOGD01000270">
    <property type="protein sequence ID" value="VAX24285.1"/>
    <property type="molecule type" value="Genomic_DNA"/>
</dbReference>
<dbReference type="InterPro" id="IPR003810">
    <property type="entry name" value="Mntp/YtaF"/>
</dbReference>
<feature type="transmembrane region" description="Helical" evidence="5">
    <location>
        <begin position="46"/>
        <end position="65"/>
    </location>
</feature>
<evidence type="ECO:0000256" key="4">
    <source>
        <dbReference type="ARBA" id="ARBA00023136"/>
    </source>
</evidence>
<reference evidence="6" key="1">
    <citation type="submission" date="2018-06" db="EMBL/GenBank/DDBJ databases">
        <authorList>
            <person name="Zhirakovskaya E."/>
        </authorList>
    </citation>
    <scope>NUCLEOTIDE SEQUENCE</scope>
</reference>
<accession>A0A3B1CYB3</accession>
<evidence type="ECO:0000256" key="2">
    <source>
        <dbReference type="ARBA" id="ARBA00022692"/>
    </source>
</evidence>
<keyword evidence="2 5" id="KW-0812">Transmembrane</keyword>
<feature type="transmembrane region" description="Helical" evidence="5">
    <location>
        <begin position="12"/>
        <end position="34"/>
    </location>
</feature>
<dbReference type="Pfam" id="PF02659">
    <property type="entry name" value="Mntp"/>
    <property type="match status" value="1"/>
</dbReference>
<keyword evidence="4 5" id="KW-0472">Membrane</keyword>
<name>A0A3B1CYB3_9ZZZZ</name>
<gene>
    <name evidence="6" type="ORF">MNBD_IGNAVI01-2632</name>
</gene>
<organism evidence="6">
    <name type="scientific">hydrothermal vent metagenome</name>
    <dbReference type="NCBI Taxonomy" id="652676"/>
    <lineage>
        <taxon>unclassified sequences</taxon>
        <taxon>metagenomes</taxon>
        <taxon>ecological metagenomes</taxon>
    </lineage>
</organism>
<evidence type="ECO:0000256" key="1">
    <source>
        <dbReference type="ARBA" id="ARBA00022475"/>
    </source>
</evidence>
<proteinExistence type="predicted"/>